<gene>
    <name evidence="1" type="ORF">CJ305_00215</name>
</gene>
<accession>A0A2G1VVR1</accession>
<evidence type="ECO:0000313" key="2">
    <source>
        <dbReference type="Proteomes" id="UP000229433"/>
    </source>
</evidence>
<dbReference type="EMBL" id="NQXA01000001">
    <property type="protein sequence ID" value="PHQ30690.1"/>
    <property type="molecule type" value="Genomic_DNA"/>
</dbReference>
<keyword evidence="2" id="KW-1185">Reference proteome</keyword>
<proteinExistence type="predicted"/>
<dbReference type="RefSeq" id="WP_099644231.1">
    <property type="nucleotide sequence ID" value="NZ_KZ319287.1"/>
</dbReference>
<protein>
    <recommendedName>
        <fullName evidence="3">HTH cro/C1-type domain-containing protein</fullName>
    </recommendedName>
</protein>
<evidence type="ECO:0008006" key="3">
    <source>
        <dbReference type="Google" id="ProtNLM"/>
    </source>
</evidence>
<sequence length="103" mass="12023">MLYEIYQYQKIVDSLEERINKSKFKKDYLIDVLGISRATFYKKIKQKSFSTSELIQLGKLLAPEEAQALEIKRALQRSEADFEAGNVQDHTTVMSDAYRKLKQ</sequence>
<comment type="caution">
    <text evidence="1">The sequence shown here is derived from an EMBL/GenBank/DDBJ whole genome shotgun (WGS) entry which is preliminary data.</text>
</comment>
<organism evidence="1 2">
    <name type="scientific">Leeuwenhoekiella nanhaiensis</name>
    <dbReference type="NCBI Taxonomy" id="1655491"/>
    <lineage>
        <taxon>Bacteria</taxon>
        <taxon>Pseudomonadati</taxon>
        <taxon>Bacteroidota</taxon>
        <taxon>Flavobacteriia</taxon>
        <taxon>Flavobacteriales</taxon>
        <taxon>Flavobacteriaceae</taxon>
        <taxon>Leeuwenhoekiella</taxon>
    </lineage>
</organism>
<dbReference type="Proteomes" id="UP000229433">
    <property type="component" value="Unassembled WGS sequence"/>
</dbReference>
<reference evidence="1 2" key="1">
    <citation type="submission" date="2017-08" db="EMBL/GenBank/DDBJ databases">
        <title>The whole genome shortgun sequences of strain Leeuwenhoekiella nanhaiensis G18 from the South China Sea.</title>
        <authorList>
            <person name="Liu Q."/>
        </authorList>
    </citation>
    <scope>NUCLEOTIDE SEQUENCE [LARGE SCALE GENOMIC DNA]</scope>
    <source>
        <strain evidence="1 2">G18</strain>
    </source>
</reference>
<name>A0A2G1VVR1_9FLAO</name>
<evidence type="ECO:0000313" key="1">
    <source>
        <dbReference type="EMBL" id="PHQ30690.1"/>
    </source>
</evidence>
<dbReference type="OrthoDB" id="1360584at2"/>
<dbReference type="AlphaFoldDB" id="A0A2G1VVR1"/>